<sequence>MNQRFLRMEVSSLHSEHVAAAAGIGRDPQRTHATYSSIFLVEKLDPVWWFSPLEAPSIGAFRTRERNANLRKRFSTSPSSFKARTSNCCYRTFGFFMVLRSDCELCKLAV</sequence>
<dbReference type="Gramene" id="EFJ23320">
    <property type="protein sequence ID" value="EFJ23320"/>
    <property type="gene ID" value="SELMODRAFT_415668"/>
</dbReference>
<protein>
    <submittedName>
        <fullName evidence="1">Uncharacterized protein</fullName>
    </submittedName>
</protein>
<dbReference type="KEGG" id="smo:SELMODRAFT_415668"/>
<gene>
    <name evidence="1" type="ORF">SELMODRAFT_415668</name>
</gene>
<accession>D8RWV4</accession>
<dbReference type="HOGENOM" id="CLU_2175410_0_0_1"/>
<organism evidence="2">
    <name type="scientific">Selaginella moellendorffii</name>
    <name type="common">Spikemoss</name>
    <dbReference type="NCBI Taxonomy" id="88036"/>
    <lineage>
        <taxon>Eukaryota</taxon>
        <taxon>Viridiplantae</taxon>
        <taxon>Streptophyta</taxon>
        <taxon>Embryophyta</taxon>
        <taxon>Tracheophyta</taxon>
        <taxon>Lycopodiopsida</taxon>
        <taxon>Selaginellales</taxon>
        <taxon>Selaginellaceae</taxon>
        <taxon>Selaginella</taxon>
    </lineage>
</organism>
<dbReference type="AlphaFoldDB" id="D8RWV4"/>
<evidence type="ECO:0000313" key="1">
    <source>
        <dbReference type="EMBL" id="EFJ23320.1"/>
    </source>
</evidence>
<evidence type="ECO:0000313" key="2">
    <source>
        <dbReference type="Proteomes" id="UP000001514"/>
    </source>
</evidence>
<dbReference type="EMBL" id="GL377593">
    <property type="protein sequence ID" value="EFJ23320.1"/>
    <property type="molecule type" value="Genomic_DNA"/>
</dbReference>
<proteinExistence type="predicted"/>
<dbReference type="InParanoid" id="D8RWV4"/>
<keyword evidence="2" id="KW-1185">Reference proteome</keyword>
<name>D8RWV4_SELML</name>
<dbReference type="Proteomes" id="UP000001514">
    <property type="component" value="Unassembled WGS sequence"/>
</dbReference>
<reference evidence="1 2" key="1">
    <citation type="journal article" date="2011" name="Science">
        <title>The Selaginella genome identifies genetic changes associated with the evolution of vascular plants.</title>
        <authorList>
            <person name="Banks J.A."/>
            <person name="Nishiyama T."/>
            <person name="Hasebe M."/>
            <person name="Bowman J.L."/>
            <person name="Gribskov M."/>
            <person name="dePamphilis C."/>
            <person name="Albert V.A."/>
            <person name="Aono N."/>
            <person name="Aoyama T."/>
            <person name="Ambrose B.A."/>
            <person name="Ashton N.W."/>
            <person name="Axtell M.J."/>
            <person name="Barker E."/>
            <person name="Barker M.S."/>
            <person name="Bennetzen J.L."/>
            <person name="Bonawitz N.D."/>
            <person name="Chapple C."/>
            <person name="Cheng C."/>
            <person name="Correa L.G."/>
            <person name="Dacre M."/>
            <person name="DeBarry J."/>
            <person name="Dreyer I."/>
            <person name="Elias M."/>
            <person name="Engstrom E.M."/>
            <person name="Estelle M."/>
            <person name="Feng L."/>
            <person name="Finet C."/>
            <person name="Floyd S.K."/>
            <person name="Frommer W.B."/>
            <person name="Fujita T."/>
            <person name="Gramzow L."/>
            <person name="Gutensohn M."/>
            <person name="Harholt J."/>
            <person name="Hattori M."/>
            <person name="Heyl A."/>
            <person name="Hirai T."/>
            <person name="Hiwatashi Y."/>
            <person name="Ishikawa M."/>
            <person name="Iwata M."/>
            <person name="Karol K.G."/>
            <person name="Koehler B."/>
            <person name="Kolukisaoglu U."/>
            <person name="Kubo M."/>
            <person name="Kurata T."/>
            <person name="Lalonde S."/>
            <person name="Li K."/>
            <person name="Li Y."/>
            <person name="Litt A."/>
            <person name="Lyons E."/>
            <person name="Manning G."/>
            <person name="Maruyama T."/>
            <person name="Michael T.P."/>
            <person name="Mikami K."/>
            <person name="Miyazaki S."/>
            <person name="Morinaga S."/>
            <person name="Murata T."/>
            <person name="Mueller-Roeber B."/>
            <person name="Nelson D.R."/>
            <person name="Obara M."/>
            <person name="Oguri Y."/>
            <person name="Olmstead R.G."/>
            <person name="Onodera N."/>
            <person name="Petersen B.L."/>
            <person name="Pils B."/>
            <person name="Prigge M."/>
            <person name="Rensing S.A."/>
            <person name="Riano-Pachon D.M."/>
            <person name="Roberts A.W."/>
            <person name="Sato Y."/>
            <person name="Scheller H.V."/>
            <person name="Schulz B."/>
            <person name="Schulz C."/>
            <person name="Shakirov E.V."/>
            <person name="Shibagaki N."/>
            <person name="Shinohara N."/>
            <person name="Shippen D.E."/>
            <person name="Soerensen I."/>
            <person name="Sotooka R."/>
            <person name="Sugimoto N."/>
            <person name="Sugita M."/>
            <person name="Sumikawa N."/>
            <person name="Tanurdzic M."/>
            <person name="Theissen G."/>
            <person name="Ulvskov P."/>
            <person name="Wakazuki S."/>
            <person name="Weng J.K."/>
            <person name="Willats W.W."/>
            <person name="Wipf D."/>
            <person name="Wolf P.G."/>
            <person name="Yang L."/>
            <person name="Zimmer A.D."/>
            <person name="Zhu Q."/>
            <person name="Mitros T."/>
            <person name="Hellsten U."/>
            <person name="Loque D."/>
            <person name="Otillar R."/>
            <person name="Salamov A."/>
            <person name="Schmutz J."/>
            <person name="Shapiro H."/>
            <person name="Lindquist E."/>
            <person name="Lucas S."/>
            <person name="Rokhsar D."/>
            <person name="Grigoriev I.V."/>
        </authorList>
    </citation>
    <scope>NUCLEOTIDE SEQUENCE [LARGE SCALE GENOMIC DNA]</scope>
</reference>